<protein>
    <submittedName>
        <fullName evidence="1">Methionine synthase</fullName>
    </submittedName>
</protein>
<sequence>MGGFFININRNEVLRYLGYKKQVLDENMEKLIDECINEIYSLAKSRYVYKFFDIQREEKKILLKNSSMVLEGKDIVRHLQYSDICVLMAVSLGSAVDMKIRYYEKIDMTKALILDACASTAIEEVCDRACVDIGEKLKNENKKLTTRFSPGYGDLPINIQKKFLEVLEAFKVIGVSTSSNSILIPRKSVTAVVGAVDKNRKIEKQNCINCNKYLSCEFRKGSVNCGN</sequence>
<dbReference type="SUPFAM" id="SSF56507">
    <property type="entry name" value="Methionine synthase activation domain-like"/>
    <property type="match status" value="1"/>
</dbReference>
<dbReference type="EMBL" id="JAAMRR010001517">
    <property type="protein sequence ID" value="NGX99212.1"/>
    <property type="molecule type" value="Genomic_DNA"/>
</dbReference>
<dbReference type="GO" id="GO:0008705">
    <property type="term" value="F:methionine synthase activity"/>
    <property type="evidence" value="ECO:0007669"/>
    <property type="project" value="InterPro"/>
</dbReference>
<dbReference type="AlphaFoldDB" id="A0A7C9VQH1"/>
<reference evidence="1" key="1">
    <citation type="submission" date="2020-02" db="EMBL/GenBank/DDBJ databases">
        <title>Draft genome sequence of Candidatus Afipia apatlaquensis IBT-C3, a potential strain for decolorization of textile dyes.</title>
        <authorList>
            <person name="Sanchez-Reyes A."/>
            <person name="Breton-Deval L."/>
            <person name="Mangelson H."/>
            <person name="Sanchez-Flores A."/>
        </authorList>
    </citation>
    <scope>NUCLEOTIDE SEQUENCE [LARGE SCALE GENOMIC DNA]</scope>
    <source>
        <strain evidence="1">IBT-C3</strain>
    </source>
</reference>
<dbReference type="PIRSF" id="PIRSF037984">
    <property type="entry name" value="Met_synth_TM0269_prd"/>
    <property type="match status" value="1"/>
</dbReference>
<name>A0A7C9VQH1_9BRAD</name>
<dbReference type="InterPro" id="IPR037010">
    <property type="entry name" value="VitB12-dep_Met_synth_activ_sf"/>
</dbReference>
<accession>A0A7C9VQH1</accession>
<dbReference type="Gene3D" id="3.40.109.40">
    <property type="match status" value="1"/>
</dbReference>
<proteinExistence type="predicted"/>
<dbReference type="InterPro" id="IPR017342">
    <property type="entry name" value="S-AdoMet-dep_Met_synth_prd"/>
</dbReference>
<organism evidence="1 2">
    <name type="scientific">Candidatus Afipia apatlaquensis</name>
    <dbReference type="NCBI Taxonomy" id="2712852"/>
    <lineage>
        <taxon>Bacteria</taxon>
        <taxon>Pseudomonadati</taxon>
        <taxon>Pseudomonadota</taxon>
        <taxon>Alphaproteobacteria</taxon>
        <taxon>Hyphomicrobiales</taxon>
        <taxon>Nitrobacteraceae</taxon>
        <taxon>Afipia</taxon>
    </lineage>
</organism>
<evidence type="ECO:0000313" key="2">
    <source>
        <dbReference type="Proteomes" id="UP000480266"/>
    </source>
</evidence>
<dbReference type="Proteomes" id="UP000480266">
    <property type="component" value="Unassembled WGS sequence"/>
</dbReference>
<comment type="caution">
    <text evidence="1">The sequence shown here is derived from an EMBL/GenBank/DDBJ whole genome shotgun (WGS) entry which is preliminary data.</text>
</comment>
<keyword evidence="2" id="KW-1185">Reference proteome</keyword>
<evidence type="ECO:0000313" key="1">
    <source>
        <dbReference type="EMBL" id="NGX99212.1"/>
    </source>
</evidence>
<gene>
    <name evidence="1" type="ORF">G4V63_29650</name>
</gene>